<feature type="signal peptide" evidence="1">
    <location>
        <begin position="1"/>
        <end position="25"/>
    </location>
</feature>
<dbReference type="EMBL" id="WOCE01000016">
    <property type="protein sequence ID" value="KAE9597080.1"/>
    <property type="molecule type" value="Genomic_DNA"/>
</dbReference>
<feature type="chain" id="PRO_5025412648" description="Leguminosin group485 secreted peptide" evidence="1">
    <location>
        <begin position="26"/>
        <end position="86"/>
    </location>
</feature>
<evidence type="ECO:0000313" key="2">
    <source>
        <dbReference type="EMBL" id="KAE9597080.1"/>
    </source>
</evidence>
<dbReference type="PANTHER" id="PTHR48216:SF1">
    <property type="match status" value="1"/>
</dbReference>
<name>A0A6A4P5X0_LUPAL</name>
<evidence type="ECO:0000256" key="1">
    <source>
        <dbReference type="SAM" id="SignalP"/>
    </source>
</evidence>
<dbReference type="AlphaFoldDB" id="A0A6A4P5X0"/>
<keyword evidence="1" id="KW-0732">Signal</keyword>
<dbReference type="OrthoDB" id="1432381at2759"/>
<protein>
    <recommendedName>
        <fullName evidence="4">Leguminosin group485 secreted peptide</fullName>
    </recommendedName>
</protein>
<reference evidence="3" key="1">
    <citation type="journal article" date="2020" name="Nat. Commun.">
        <title>Genome sequence of the cluster root forming white lupin.</title>
        <authorList>
            <person name="Hufnagel B."/>
            <person name="Marques A."/>
            <person name="Soriano A."/>
            <person name="Marques L."/>
            <person name="Divol F."/>
            <person name="Doumas P."/>
            <person name="Sallet E."/>
            <person name="Mancinotti D."/>
            <person name="Carrere S."/>
            <person name="Marande W."/>
            <person name="Arribat S."/>
            <person name="Keller J."/>
            <person name="Huneau C."/>
            <person name="Blein T."/>
            <person name="Aime D."/>
            <person name="Laguerre M."/>
            <person name="Taylor J."/>
            <person name="Schubert V."/>
            <person name="Nelson M."/>
            <person name="Geu-Flores F."/>
            <person name="Crespi M."/>
            <person name="Gallardo-Guerrero K."/>
            <person name="Delaux P.-M."/>
            <person name="Salse J."/>
            <person name="Berges H."/>
            <person name="Guyot R."/>
            <person name="Gouzy J."/>
            <person name="Peret B."/>
        </authorList>
    </citation>
    <scope>NUCLEOTIDE SEQUENCE [LARGE SCALE GENOMIC DNA]</scope>
    <source>
        <strain evidence="3">cv. Amiga</strain>
    </source>
</reference>
<comment type="caution">
    <text evidence="2">The sequence shown here is derived from an EMBL/GenBank/DDBJ whole genome shotgun (WGS) entry which is preliminary data.</text>
</comment>
<sequence length="86" mass="9430">MASTRLFFLTFFIALSLFSISNVQANRKLLAPTNIPSGFGNIPGLKFPPFPPVTEWPEYRLPPNIPSFSSIPSFFSPPAATTSTKP</sequence>
<proteinExistence type="predicted"/>
<dbReference type="Proteomes" id="UP000447434">
    <property type="component" value="Chromosome 16"/>
</dbReference>
<accession>A0A6A4P5X0</accession>
<organism evidence="2 3">
    <name type="scientific">Lupinus albus</name>
    <name type="common">White lupine</name>
    <name type="synonym">Lupinus termis</name>
    <dbReference type="NCBI Taxonomy" id="3870"/>
    <lineage>
        <taxon>Eukaryota</taxon>
        <taxon>Viridiplantae</taxon>
        <taxon>Streptophyta</taxon>
        <taxon>Embryophyta</taxon>
        <taxon>Tracheophyta</taxon>
        <taxon>Spermatophyta</taxon>
        <taxon>Magnoliopsida</taxon>
        <taxon>eudicotyledons</taxon>
        <taxon>Gunneridae</taxon>
        <taxon>Pentapetalae</taxon>
        <taxon>rosids</taxon>
        <taxon>fabids</taxon>
        <taxon>Fabales</taxon>
        <taxon>Fabaceae</taxon>
        <taxon>Papilionoideae</taxon>
        <taxon>50 kb inversion clade</taxon>
        <taxon>genistoids sensu lato</taxon>
        <taxon>core genistoids</taxon>
        <taxon>Genisteae</taxon>
        <taxon>Lupinus</taxon>
    </lineage>
</organism>
<evidence type="ECO:0008006" key="4">
    <source>
        <dbReference type="Google" id="ProtNLM"/>
    </source>
</evidence>
<evidence type="ECO:0000313" key="3">
    <source>
        <dbReference type="Proteomes" id="UP000447434"/>
    </source>
</evidence>
<gene>
    <name evidence="2" type="ORF">Lalb_Chr16g0382851</name>
</gene>
<keyword evidence="3" id="KW-1185">Reference proteome</keyword>
<dbReference type="PANTHER" id="PTHR48216">
    <property type="match status" value="1"/>
</dbReference>